<protein>
    <submittedName>
        <fullName evidence="2">Uncharacterized membrane protein YjgN (DUF898 family)</fullName>
    </submittedName>
</protein>
<reference evidence="2 3" key="1">
    <citation type="submission" date="2020-08" db="EMBL/GenBank/DDBJ databases">
        <title>Functional genomics of gut bacteria from endangered species of beetles.</title>
        <authorList>
            <person name="Carlos-Shanley C."/>
        </authorList>
    </citation>
    <scope>NUCLEOTIDE SEQUENCE [LARGE SCALE GENOMIC DNA]</scope>
    <source>
        <strain evidence="2 3">S00239</strain>
    </source>
</reference>
<keyword evidence="1" id="KW-0472">Membrane</keyword>
<name>A0A840L9E3_9BURK</name>
<evidence type="ECO:0000313" key="3">
    <source>
        <dbReference type="Proteomes" id="UP000562027"/>
    </source>
</evidence>
<sequence>MSDAHTGADPITAAVATEDFSAHGGSPALPPKRRLTITFTGSGSEYFRIWIVNILLTLLTLGLYLPFAKVRRIKYFYANTLVDGEALSFHGRPWPMFRGFVLLLALMAAYGIASKFSPTAGLLAYLLLCAMWPALWRAGMQFRLSNTAWRGLRFGFSGDLRSAYLAFMPVYLPAIGLMAAQYFVLGGATQASSPEELEKLGASVELYSYISGACGLLMLGLAPWSLACVKRYQHNGYRYAEEQTRLDIPNRRFYGLGLKVLLIGILPLMLIGVLAAILLPMVKGRPETLPVVFIALFLAYLFFFAVSGPLFNARLQNLVWTGTRSASLQFDSQLKARRLIGLTFKNWLLTALSLSLYRPFAAVATARLRLQSVGVDLDGDLDRWVAPANAGQNDATGEAAGDFFGFDMGW</sequence>
<evidence type="ECO:0000313" key="2">
    <source>
        <dbReference type="EMBL" id="MBB4842808.1"/>
    </source>
</evidence>
<gene>
    <name evidence="2" type="ORF">HNP55_001323</name>
</gene>
<dbReference type="Proteomes" id="UP000562027">
    <property type="component" value="Unassembled WGS sequence"/>
</dbReference>
<organism evidence="2 3">
    <name type="scientific">Roseateles oligotrophus</name>
    <dbReference type="NCBI Taxonomy" id="1769250"/>
    <lineage>
        <taxon>Bacteria</taxon>
        <taxon>Pseudomonadati</taxon>
        <taxon>Pseudomonadota</taxon>
        <taxon>Betaproteobacteria</taxon>
        <taxon>Burkholderiales</taxon>
        <taxon>Sphaerotilaceae</taxon>
        <taxon>Roseateles</taxon>
    </lineage>
</organism>
<dbReference type="Pfam" id="PF05987">
    <property type="entry name" value="DUF898"/>
    <property type="match status" value="1"/>
</dbReference>
<dbReference type="EMBL" id="JACHLP010000002">
    <property type="protein sequence ID" value="MBB4842808.1"/>
    <property type="molecule type" value="Genomic_DNA"/>
</dbReference>
<feature type="transmembrane region" description="Helical" evidence="1">
    <location>
        <begin position="260"/>
        <end position="282"/>
    </location>
</feature>
<feature type="transmembrane region" description="Helical" evidence="1">
    <location>
        <begin position="47"/>
        <end position="67"/>
    </location>
</feature>
<keyword evidence="1" id="KW-1133">Transmembrane helix</keyword>
<dbReference type="RefSeq" id="WP_184297449.1">
    <property type="nucleotide sequence ID" value="NZ_JACHLP010000002.1"/>
</dbReference>
<dbReference type="AlphaFoldDB" id="A0A840L9E3"/>
<comment type="caution">
    <text evidence="2">The sequence shown here is derived from an EMBL/GenBank/DDBJ whole genome shotgun (WGS) entry which is preliminary data.</text>
</comment>
<evidence type="ECO:0000256" key="1">
    <source>
        <dbReference type="SAM" id="Phobius"/>
    </source>
</evidence>
<dbReference type="InterPro" id="IPR010295">
    <property type="entry name" value="DUF898"/>
</dbReference>
<feature type="transmembrane region" description="Helical" evidence="1">
    <location>
        <begin position="163"/>
        <end position="186"/>
    </location>
</feature>
<accession>A0A840L9E3</accession>
<keyword evidence="1" id="KW-0812">Transmembrane</keyword>
<feature type="transmembrane region" description="Helical" evidence="1">
    <location>
        <begin position="288"/>
        <end position="311"/>
    </location>
</feature>
<feature type="transmembrane region" description="Helical" evidence="1">
    <location>
        <begin position="96"/>
        <end position="113"/>
    </location>
</feature>
<feature type="transmembrane region" description="Helical" evidence="1">
    <location>
        <begin position="206"/>
        <end position="229"/>
    </location>
</feature>
<keyword evidence="3" id="KW-1185">Reference proteome</keyword>
<feature type="transmembrane region" description="Helical" evidence="1">
    <location>
        <begin position="119"/>
        <end position="136"/>
    </location>
</feature>
<proteinExistence type="predicted"/>